<sequence length="316" mass="34940">MKGSIPLIVSLPAVAKAQQMDGRRFVYFEATREGVVDREGEEVAADALWRSRDLFLQQGNLDINHFSWLGNPYGTGARPEYVIGLPLEVARQGPSIYVKGEIFSNRTPPPPGSNGEWAEWFWHSLTAMTPPMRWFPSVFGQIRPGGVQAVTKGGKTYRRITDVEWFSVGFAQRAQHPELPPVSLEPMGPLAKAATYPQGEVRRLGGWLLAWDSFAKALSVGLPVTDSALKRGVQALARESLEGVMSHIAEQVLRGRVPPKRRAIAKALEEWGLPPEDALAEASRMLARLGRQYHTLTAGDARVRGVKEAKRRKEGV</sequence>
<protein>
    <submittedName>
        <fullName evidence="1">Uncharacterized protein</fullName>
    </submittedName>
</protein>
<comment type="caution">
    <text evidence="1">The sequence shown here is derived from an EMBL/GenBank/DDBJ whole genome shotgun (WGS) entry which is preliminary data.</text>
</comment>
<accession>A0ABS7A109</accession>
<keyword evidence="2" id="KW-1185">Reference proteome</keyword>
<proteinExistence type="predicted"/>
<dbReference type="EMBL" id="JAHXRS010000029">
    <property type="protein sequence ID" value="MBW6395999.1"/>
    <property type="molecule type" value="Genomic_DNA"/>
</dbReference>
<organism evidence="1 2">
    <name type="scientific">Thermus brevis</name>
    <dbReference type="NCBI Taxonomy" id="2862456"/>
    <lineage>
        <taxon>Bacteria</taxon>
        <taxon>Thermotogati</taxon>
        <taxon>Deinococcota</taxon>
        <taxon>Deinococci</taxon>
        <taxon>Thermales</taxon>
        <taxon>Thermaceae</taxon>
        <taxon>Thermus</taxon>
    </lineage>
</organism>
<name>A0ABS7A109_9DEIN</name>
<dbReference type="Proteomes" id="UP000724268">
    <property type="component" value="Unassembled WGS sequence"/>
</dbReference>
<gene>
    <name evidence="1" type="ORF">KZX47_12680</name>
</gene>
<reference evidence="1 2" key="1">
    <citation type="submission" date="2021-07" db="EMBL/GenBank/DDBJ databases">
        <title>Thermus aquaticus gen. n. and sp. n., a nonsporulating extreme thermophile.</title>
        <authorList>
            <person name="Hu C.-J."/>
            <person name="Li W.-J."/>
            <person name="Xian W.-D."/>
        </authorList>
    </citation>
    <scope>NUCLEOTIDE SEQUENCE [LARGE SCALE GENOMIC DNA]</scope>
    <source>
        <strain evidence="1 2">SYSU G05001</strain>
    </source>
</reference>
<dbReference type="RefSeq" id="WP_219760454.1">
    <property type="nucleotide sequence ID" value="NZ_JAHXRS010000029.1"/>
</dbReference>
<evidence type="ECO:0000313" key="1">
    <source>
        <dbReference type="EMBL" id="MBW6395999.1"/>
    </source>
</evidence>
<evidence type="ECO:0000313" key="2">
    <source>
        <dbReference type="Proteomes" id="UP000724268"/>
    </source>
</evidence>